<dbReference type="PROSITE" id="PS50198">
    <property type="entry name" value="PPIC_PPIASE_2"/>
    <property type="match status" value="1"/>
</dbReference>
<dbReference type="InterPro" id="IPR027304">
    <property type="entry name" value="Trigger_fact/SurA_dom_sf"/>
</dbReference>
<dbReference type="GO" id="GO:0003755">
    <property type="term" value="F:peptidyl-prolyl cis-trans isomerase activity"/>
    <property type="evidence" value="ECO:0007669"/>
    <property type="project" value="UniProtKB-KW"/>
</dbReference>
<name>A0A558AIN8_9PSEU</name>
<keyword evidence="1" id="KW-0697">Rotamase</keyword>
<organism evidence="3 4">
    <name type="scientific">Amycolatopsis acidiphila</name>
    <dbReference type="NCBI Taxonomy" id="715473"/>
    <lineage>
        <taxon>Bacteria</taxon>
        <taxon>Bacillati</taxon>
        <taxon>Actinomycetota</taxon>
        <taxon>Actinomycetes</taxon>
        <taxon>Pseudonocardiales</taxon>
        <taxon>Pseudonocardiaceae</taxon>
        <taxon>Amycolatopsis</taxon>
    </lineage>
</organism>
<dbReference type="Proteomes" id="UP000318578">
    <property type="component" value="Unassembled WGS sequence"/>
</dbReference>
<dbReference type="AlphaFoldDB" id="A0A558AIN8"/>
<gene>
    <name evidence="3" type="ORF">FNH06_08000</name>
</gene>
<evidence type="ECO:0000313" key="4">
    <source>
        <dbReference type="Proteomes" id="UP000318578"/>
    </source>
</evidence>
<proteinExistence type="predicted"/>
<dbReference type="RefSeq" id="WP_144635964.1">
    <property type="nucleotide sequence ID" value="NZ_BNAX01000018.1"/>
</dbReference>
<dbReference type="EMBL" id="VJZA01000008">
    <property type="protein sequence ID" value="TVT24127.1"/>
    <property type="molecule type" value="Genomic_DNA"/>
</dbReference>
<dbReference type="Pfam" id="PF13145">
    <property type="entry name" value="Rotamase_2"/>
    <property type="match status" value="1"/>
</dbReference>
<keyword evidence="1" id="KW-0413">Isomerase</keyword>
<dbReference type="PANTHER" id="PTHR47245">
    <property type="entry name" value="PEPTIDYLPROLYL ISOMERASE"/>
    <property type="match status" value="1"/>
</dbReference>
<dbReference type="OrthoDB" id="3772768at2"/>
<keyword evidence="4" id="KW-1185">Reference proteome</keyword>
<dbReference type="PROSITE" id="PS01096">
    <property type="entry name" value="PPIC_PPIASE_1"/>
    <property type="match status" value="1"/>
</dbReference>
<evidence type="ECO:0000313" key="3">
    <source>
        <dbReference type="EMBL" id="TVT24127.1"/>
    </source>
</evidence>
<dbReference type="InterPro" id="IPR023058">
    <property type="entry name" value="PPIase_PpiC_CS"/>
</dbReference>
<protein>
    <recommendedName>
        <fullName evidence="2">PpiC domain-containing protein</fullName>
    </recommendedName>
</protein>
<reference evidence="3 4" key="1">
    <citation type="submission" date="2019-07" db="EMBL/GenBank/DDBJ databases">
        <title>New species of Amycolatopsis and Streptomyces.</title>
        <authorList>
            <person name="Duangmal K."/>
            <person name="Teo W.F.A."/>
            <person name="Lipun K."/>
        </authorList>
    </citation>
    <scope>NUCLEOTIDE SEQUENCE [LARGE SCALE GENOMIC DNA]</scope>
    <source>
        <strain evidence="3 4">JCM 30562</strain>
    </source>
</reference>
<feature type="domain" description="PpiC" evidence="2">
    <location>
        <begin position="207"/>
        <end position="297"/>
    </location>
</feature>
<dbReference type="SUPFAM" id="SSF109998">
    <property type="entry name" value="Triger factor/SurA peptide-binding domain-like"/>
    <property type="match status" value="1"/>
</dbReference>
<dbReference type="InterPro" id="IPR000297">
    <property type="entry name" value="PPIase_PpiC"/>
</dbReference>
<evidence type="ECO:0000259" key="2">
    <source>
        <dbReference type="PROSITE" id="PS50198"/>
    </source>
</evidence>
<evidence type="ECO:0000256" key="1">
    <source>
        <dbReference type="PROSITE-ProRule" id="PRU00278"/>
    </source>
</evidence>
<accession>A0A558AIN8</accession>
<dbReference type="InterPro" id="IPR046357">
    <property type="entry name" value="PPIase_dom_sf"/>
</dbReference>
<dbReference type="PANTHER" id="PTHR47245:SF2">
    <property type="entry name" value="PEPTIDYL-PROLYL CIS-TRANS ISOMERASE HP_0175-RELATED"/>
    <property type="match status" value="1"/>
</dbReference>
<sequence>MKLRIARGVIENGVRRLNRKRRLLVPQRRLPRYLSTGLLVVALAGSGSQIVVDRLHALPADAAFRLDDSVTTVEQLDHRVQLLGALYGVQRPSDPAKVDQFTRDSAKAVAVSTILDRAAADQGIVIADKTASDQLDKVISQSYPGGRQEFVTKLGQLGVSEQDVLDEIKRQLANAQLYDSVTKGAAPVTDDDVAKAFQDRKQQMVRPEARDLRNIVVGTEAEAQQVLQRLRSGTDFAAVAGQTSLDQSTKDKGGDLGPMTADQLDKAYADAAFKAPAGTVFGPVQTQNGWNIGQVVSVTPAAPLTFDQVKDQLKTQLANERKSALWNSWLAGRIKAAGVQYADTYRPADPDAPPADLP</sequence>
<dbReference type="InterPro" id="IPR050245">
    <property type="entry name" value="PrsA_foldase"/>
</dbReference>
<dbReference type="Gene3D" id="3.10.50.40">
    <property type="match status" value="1"/>
</dbReference>
<dbReference type="SUPFAM" id="SSF54534">
    <property type="entry name" value="FKBP-like"/>
    <property type="match status" value="1"/>
</dbReference>
<comment type="caution">
    <text evidence="3">The sequence shown here is derived from an EMBL/GenBank/DDBJ whole genome shotgun (WGS) entry which is preliminary data.</text>
</comment>